<dbReference type="EMBL" id="GBRH01273435">
    <property type="protein sequence ID" value="JAD24460.1"/>
    <property type="molecule type" value="Transcribed_RNA"/>
</dbReference>
<reference evidence="1" key="1">
    <citation type="submission" date="2014-09" db="EMBL/GenBank/DDBJ databases">
        <authorList>
            <person name="Magalhaes I.L.F."/>
            <person name="Oliveira U."/>
            <person name="Santos F.R."/>
            <person name="Vidigal T.H.D.A."/>
            <person name="Brescovit A.D."/>
            <person name="Santos A.J."/>
        </authorList>
    </citation>
    <scope>NUCLEOTIDE SEQUENCE</scope>
    <source>
        <tissue evidence="1">Shoot tissue taken approximately 20 cm above the soil surface</tissue>
    </source>
</reference>
<dbReference type="AlphaFoldDB" id="A0A0A8YGM1"/>
<protein>
    <submittedName>
        <fullName evidence="1">Uncharacterized protein</fullName>
    </submittedName>
</protein>
<organism evidence="1">
    <name type="scientific">Arundo donax</name>
    <name type="common">Giant reed</name>
    <name type="synonym">Donax arundinaceus</name>
    <dbReference type="NCBI Taxonomy" id="35708"/>
    <lineage>
        <taxon>Eukaryota</taxon>
        <taxon>Viridiplantae</taxon>
        <taxon>Streptophyta</taxon>
        <taxon>Embryophyta</taxon>
        <taxon>Tracheophyta</taxon>
        <taxon>Spermatophyta</taxon>
        <taxon>Magnoliopsida</taxon>
        <taxon>Liliopsida</taxon>
        <taxon>Poales</taxon>
        <taxon>Poaceae</taxon>
        <taxon>PACMAD clade</taxon>
        <taxon>Arundinoideae</taxon>
        <taxon>Arundineae</taxon>
        <taxon>Arundo</taxon>
    </lineage>
</organism>
<sequence>MPIMHQKLCDSLTLIVCLTSMKHLGWSSRLLEFLMLLSCRPYLLHFSPSYATG</sequence>
<name>A0A0A8YGM1_ARUDO</name>
<accession>A0A0A8YGM1</accession>
<proteinExistence type="predicted"/>
<evidence type="ECO:0000313" key="1">
    <source>
        <dbReference type="EMBL" id="JAD24460.1"/>
    </source>
</evidence>
<reference evidence="1" key="2">
    <citation type="journal article" date="2015" name="Data Brief">
        <title>Shoot transcriptome of the giant reed, Arundo donax.</title>
        <authorList>
            <person name="Barrero R.A."/>
            <person name="Guerrero F.D."/>
            <person name="Moolhuijzen P."/>
            <person name="Goolsby J.A."/>
            <person name="Tidwell J."/>
            <person name="Bellgard S.E."/>
            <person name="Bellgard M.I."/>
        </authorList>
    </citation>
    <scope>NUCLEOTIDE SEQUENCE</scope>
    <source>
        <tissue evidence="1">Shoot tissue taken approximately 20 cm above the soil surface</tissue>
    </source>
</reference>